<accession>A0ABV4QH00</accession>
<evidence type="ECO:0000313" key="3">
    <source>
        <dbReference type="Proteomes" id="UP001569963"/>
    </source>
</evidence>
<evidence type="ECO:0008006" key="4">
    <source>
        <dbReference type="Google" id="ProtNLM"/>
    </source>
</evidence>
<reference evidence="2 3" key="1">
    <citation type="submission" date="2023-11" db="EMBL/GenBank/DDBJ databases">
        <title>Actinomadura monticuli sp. nov., isolated from volcanic ash.</title>
        <authorList>
            <person name="Lee S.D."/>
            <person name="Yang H."/>
            <person name="Kim I.S."/>
        </authorList>
    </citation>
    <scope>NUCLEOTIDE SEQUENCE [LARGE SCALE GENOMIC DNA]</scope>
    <source>
        <strain evidence="2 3">DLS-62</strain>
    </source>
</reference>
<name>A0ABV4QH00_9ACTN</name>
<evidence type="ECO:0000313" key="2">
    <source>
        <dbReference type="EMBL" id="MFA1541966.1"/>
    </source>
</evidence>
<organism evidence="2 3">
    <name type="scientific">Actinomadura monticuli</name>
    <dbReference type="NCBI Taxonomy" id="3097367"/>
    <lineage>
        <taxon>Bacteria</taxon>
        <taxon>Bacillati</taxon>
        <taxon>Actinomycetota</taxon>
        <taxon>Actinomycetes</taxon>
        <taxon>Streptosporangiales</taxon>
        <taxon>Thermomonosporaceae</taxon>
        <taxon>Actinomadura</taxon>
    </lineage>
</organism>
<dbReference type="Proteomes" id="UP001569963">
    <property type="component" value="Unassembled WGS sequence"/>
</dbReference>
<dbReference type="RefSeq" id="WP_371952119.1">
    <property type="nucleotide sequence ID" value="NZ_JAXCEI010000010.1"/>
</dbReference>
<feature type="region of interest" description="Disordered" evidence="1">
    <location>
        <begin position="63"/>
        <end position="82"/>
    </location>
</feature>
<gene>
    <name evidence="2" type="ORF">SM611_23795</name>
</gene>
<sequence length="138" mass="15391">MFDPAVPDVGDSITLVPATTPDVWWYRSSTGEDLAPHTRPALAAERITRILIPYVTAALAARTHERRPAETARPTPLPHPDQPHAATIADLQERSGVICWWGVHTEEWWALVPGGTRWRIVNAPDPEALLRVIARARR</sequence>
<evidence type="ECO:0000256" key="1">
    <source>
        <dbReference type="SAM" id="MobiDB-lite"/>
    </source>
</evidence>
<comment type="caution">
    <text evidence="2">The sequence shown here is derived from an EMBL/GenBank/DDBJ whole genome shotgun (WGS) entry which is preliminary data.</text>
</comment>
<keyword evidence="3" id="KW-1185">Reference proteome</keyword>
<proteinExistence type="predicted"/>
<protein>
    <recommendedName>
        <fullName evidence="4">WYL domain-containing protein</fullName>
    </recommendedName>
</protein>
<dbReference type="EMBL" id="JAXCEI010000010">
    <property type="protein sequence ID" value="MFA1541966.1"/>
    <property type="molecule type" value="Genomic_DNA"/>
</dbReference>